<evidence type="ECO:0000313" key="9">
    <source>
        <dbReference type="EMBL" id="QEH33622.1"/>
    </source>
</evidence>
<dbReference type="Pfam" id="PF02687">
    <property type="entry name" value="FtsX"/>
    <property type="match status" value="1"/>
</dbReference>
<dbReference type="PIRSF" id="PIRSF031773">
    <property type="entry name" value="DevC"/>
    <property type="match status" value="1"/>
</dbReference>
<keyword evidence="4 7" id="KW-0812">Transmembrane</keyword>
<evidence type="ECO:0000256" key="4">
    <source>
        <dbReference type="ARBA" id="ARBA00022692"/>
    </source>
</evidence>
<feature type="transmembrane region" description="Helical" evidence="7">
    <location>
        <begin position="319"/>
        <end position="339"/>
    </location>
</feature>
<dbReference type="Proteomes" id="UP000324233">
    <property type="component" value="Chromosome"/>
</dbReference>
<dbReference type="RefSeq" id="WP_148593630.1">
    <property type="nucleotide sequence ID" value="NZ_CP042997.1"/>
</dbReference>
<evidence type="ECO:0000256" key="2">
    <source>
        <dbReference type="ARBA" id="ARBA00022448"/>
    </source>
</evidence>
<feature type="transmembrane region" description="Helical" evidence="7">
    <location>
        <begin position="371"/>
        <end position="391"/>
    </location>
</feature>
<evidence type="ECO:0000256" key="6">
    <source>
        <dbReference type="ARBA" id="ARBA00023136"/>
    </source>
</evidence>
<keyword evidence="2" id="KW-0813">Transport</keyword>
<dbReference type="KEGG" id="agv:OJF2_21260"/>
<comment type="subcellular location">
    <subcellularLocation>
        <location evidence="1">Cell membrane</location>
        <topology evidence="1">Multi-pass membrane protein</topology>
    </subcellularLocation>
</comment>
<protein>
    <submittedName>
        <fullName evidence="9">FtsX-like permease family protein</fullName>
    </submittedName>
</protein>
<feature type="domain" description="ABC3 transporter permease C-terminal" evidence="8">
    <location>
        <begin position="322"/>
        <end position="435"/>
    </location>
</feature>
<dbReference type="OrthoDB" id="180999at2"/>
<evidence type="ECO:0000256" key="7">
    <source>
        <dbReference type="SAM" id="Phobius"/>
    </source>
</evidence>
<dbReference type="PANTHER" id="PTHR43738">
    <property type="entry name" value="ABC TRANSPORTER, MEMBRANE PROTEIN"/>
    <property type="match status" value="1"/>
</dbReference>
<feature type="transmembrane region" description="Helical" evidence="7">
    <location>
        <begin position="43"/>
        <end position="62"/>
    </location>
</feature>
<dbReference type="InterPro" id="IPR003838">
    <property type="entry name" value="ABC3_permease_C"/>
</dbReference>
<reference evidence="9 10" key="1">
    <citation type="submission" date="2019-08" db="EMBL/GenBank/DDBJ databases">
        <title>Deep-cultivation of Planctomycetes and their phenomic and genomic characterization uncovers novel biology.</title>
        <authorList>
            <person name="Wiegand S."/>
            <person name="Jogler M."/>
            <person name="Boedeker C."/>
            <person name="Pinto D."/>
            <person name="Vollmers J."/>
            <person name="Rivas-Marin E."/>
            <person name="Kohn T."/>
            <person name="Peeters S.H."/>
            <person name="Heuer A."/>
            <person name="Rast P."/>
            <person name="Oberbeckmann S."/>
            <person name="Bunk B."/>
            <person name="Jeske O."/>
            <person name="Meyerdierks A."/>
            <person name="Storesund J.E."/>
            <person name="Kallscheuer N."/>
            <person name="Luecker S."/>
            <person name="Lage O.M."/>
            <person name="Pohl T."/>
            <person name="Merkel B.J."/>
            <person name="Hornburger P."/>
            <person name="Mueller R.-W."/>
            <person name="Bruemmer F."/>
            <person name="Labrenz M."/>
            <person name="Spormann A.M."/>
            <person name="Op den Camp H."/>
            <person name="Overmann J."/>
            <person name="Amann R."/>
            <person name="Jetten M.S.M."/>
            <person name="Mascher T."/>
            <person name="Medema M.H."/>
            <person name="Devos D.P."/>
            <person name="Kaster A.-K."/>
            <person name="Ovreas L."/>
            <person name="Rohde M."/>
            <person name="Galperin M.Y."/>
            <person name="Jogler C."/>
        </authorList>
    </citation>
    <scope>NUCLEOTIDE SEQUENCE [LARGE SCALE GENOMIC DNA]</scope>
    <source>
        <strain evidence="9 10">OJF2</strain>
    </source>
</reference>
<dbReference type="EMBL" id="CP042997">
    <property type="protein sequence ID" value="QEH33622.1"/>
    <property type="molecule type" value="Genomic_DNA"/>
</dbReference>
<accession>A0A5B9VZ46</accession>
<proteinExistence type="predicted"/>
<evidence type="ECO:0000313" key="10">
    <source>
        <dbReference type="Proteomes" id="UP000324233"/>
    </source>
</evidence>
<name>A0A5B9VZ46_9BACT</name>
<organism evidence="9 10">
    <name type="scientific">Aquisphaera giovannonii</name>
    <dbReference type="NCBI Taxonomy" id="406548"/>
    <lineage>
        <taxon>Bacteria</taxon>
        <taxon>Pseudomonadati</taxon>
        <taxon>Planctomycetota</taxon>
        <taxon>Planctomycetia</taxon>
        <taxon>Isosphaerales</taxon>
        <taxon>Isosphaeraceae</taxon>
        <taxon>Aquisphaera</taxon>
    </lineage>
</organism>
<keyword evidence="10" id="KW-1185">Reference proteome</keyword>
<gene>
    <name evidence="9" type="ORF">OJF2_21260</name>
</gene>
<evidence type="ECO:0000256" key="3">
    <source>
        <dbReference type="ARBA" id="ARBA00022475"/>
    </source>
</evidence>
<dbReference type="AlphaFoldDB" id="A0A5B9VZ46"/>
<evidence type="ECO:0000256" key="5">
    <source>
        <dbReference type="ARBA" id="ARBA00022989"/>
    </source>
</evidence>
<dbReference type="InterPro" id="IPR051125">
    <property type="entry name" value="ABC-4/HrtB_transporter"/>
</dbReference>
<keyword evidence="5 7" id="KW-1133">Transmembrane helix</keyword>
<keyword evidence="3" id="KW-1003">Cell membrane</keyword>
<dbReference type="InterPro" id="IPR005891">
    <property type="entry name" value="DevC"/>
</dbReference>
<dbReference type="GO" id="GO:0005886">
    <property type="term" value="C:plasma membrane"/>
    <property type="evidence" value="ECO:0007669"/>
    <property type="project" value="UniProtKB-SubCell"/>
</dbReference>
<feature type="transmembrane region" description="Helical" evidence="7">
    <location>
        <begin position="403"/>
        <end position="425"/>
    </location>
</feature>
<evidence type="ECO:0000256" key="1">
    <source>
        <dbReference type="ARBA" id="ARBA00004651"/>
    </source>
</evidence>
<evidence type="ECO:0000259" key="8">
    <source>
        <dbReference type="Pfam" id="PF02687"/>
    </source>
</evidence>
<dbReference type="PANTHER" id="PTHR43738:SF1">
    <property type="entry name" value="HEMIN TRANSPORT SYSTEM PERMEASE PROTEIN HRTB-RELATED"/>
    <property type="match status" value="1"/>
</dbReference>
<keyword evidence="6 7" id="KW-0472">Membrane</keyword>
<sequence>MSPSGVAAAAGVAASRTGRRGLPWRTPPLALRNVVHGGRRSLAAISGVAFSLTMVLLQLGFLEAVRITARNNYELLDFDVILLSPYYEQFYAAGFIPLERLTEARSVPGVVSAAPLYATFRLWRCPAVPVDDDPGPSPPATDLSPRPSAASLGRWFLGGGVSRPLQRRELFVLGIDLGRNPFVGVVRDRIEAASSLMRLPGRVLLNEESHPDFGWQLRDRVQHWELGGSEVKLAGGFPMLRGFAADSTVICDDTNFAALCRLPSGRPCFGLLKVEPGSCAEAVSRLREALPGDVQVLGRDEILVRETDHWVNQTSTGQLFAFGVLIAMIVAAVVVYQVLSNDVREHLPEYATLKAMGYSLPRLYRVVVEQALLYMIVAYLVAVILAIVVYRATEALAGIPMRLTPQSLAITLGLAIVVGLLSGGLSVSKLRTVQPADLF</sequence>